<name>A0AAV4VGR5_CAEEX</name>
<dbReference type="Proteomes" id="UP001054945">
    <property type="component" value="Unassembled WGS sequence"/>
</dbReference>
<organism evidence="2 3">
    <name type="scientific">Caerostris extrusa</name>
    <name type="common">Bark spider</name>
    <name type="synonym">Caerostris bankana</name>
    <dbReference type="NCBI Taxonomy" id="172846"/>
    <lineage>
        <taxon>Eukaryota</taxon>
        <taxon>Metazoa</taxon>
        <taxon>Ecdysozoa</taxon>
        <taxon>Arthropoda</taxon>
        <taxon>Chelicerata</taxon>
        <taxon>Arachnida</taxon>
        <taxon>Araneae</taxon>
        <taxon>Araneomorphae</taxon>
        <taxon>Entelegynae</taxon>
        <taxon>Araneoidea</taxon>
        <taxon>Araneidae</taxon>
        <taxon>Caerostris</taxon>
    </lineage>
</organism>
<keyword evidence="3" id="KW-1185">Reference proteome</keyword>
<comment type="caution">
    <text evidence="2">The sequence shown here is derived from an EMBL/GenBank/DDBJ whole genome shotgun (WGS) entry which is preliminary data.</text>
</comment>
<feature type="compositionally biased region" description="Basic and acidic residues" evidence="1">
    <location>
        <begin position="140"/>
        <end position="149"/>
    </location>
</feature>
<evidence type="ECO:0000313" key="2">
    <source>
        <dbReference type="EMBL" id="GIY68748.1"/>
    </source>
</evidence>
<sequence>MVGGEEGIARGDGAFRIEGFALSPCGPRFLENSELFLLTACSTSSLNSSFFPSFKKNIIQSQPAATTIYKNSNCLENLFPSQNSNVLLWRIKIKVFLRTADVKHAVNKNSSVLQKTMPSGGQCEAFDPESSISPGNDFLSADHPDTNSQ</sequence>
<dbReference type="AlphaFoldDB" id="A0AAV4VGR5"/>
<protein>
    <submittedName>
        <fullName evidence="2">Uncharacterized protein</fullName>
    </submittedName>
</protein>
<accession>A0AAV4VGR5</accession>
<dbReference type="EMBL" id="BPLR01014432">
    <property type="protein sequence ID" value="GIY68748.1"/>
    <property type="molecule type" value="Genomic_DNA"/>
</dbReference>
<reference evidence="2 3" key="1">
    <citation type="submission" date="2021-06" db="EMBL/GenBank/DDBJ databases">
        <title>Caerostris extrusa draft genome.</title>
        <authorList>
            <person name="Kono N."/>
            <person name="Arakawa K."/>
        </authorList>
    </citation>
    <scope>NUCLEOTIDE SEQUENCE [LARGE SCALE GENOMIC DNA]</scope>
</reference>
<evidence type="ECO:0000313" key="3">
    <source>
        <dbReference type="Proteomes" id="UP001054945"/>
    </source>
</evidence>
<feature type="region of interest" description="Disordered" evidence="1">
    <location>
        <begin position="124"/>
        <end position="149"/>
    </location>
</feature>
<gene>
    <name evidence="2" type="ORF">CEXT_32091</name>
</gene>
<proteinExistence type="predicted"/>
<evidence type="ECO:0000256" key="1">
    <source>
        <dbReference type="SAM" id="MobiDB-lite"/>
    </source>
</evidence>